<evidence type="ECO:0000313" key="6">
    <source>
        <dbReference type="EMBL" id="PTX64587.1"/>
    </source>
</evidence>
<protein>
    <submittedName>
        <fullName evidence="6">Adenosylmethionine-8-amino-7-oxononanoate aminotransferase</fullName>
    </submittedName>
</protein>
<gene>
    <name evidence="6" type="ORF">C8P63_10281</name>
</gene>
<evidence type="ECO:0000313" key="7">
    <source>
        <dbReference type="Proteomes" id="UP000244240"/>
    </source>
</evidence>
<dbReference type="InterPro" id="IPR015421">
    <property type="entry name" value="PyrdxlP-dep_Trfase_major"/>
</dbReference>
<name>A0A2T6C8E8_9BACL</name>
<dbReference type="InterPro" id="IPR049704">
    <property type="entry name" value="Aminotrans_3_PPA_site"/>
</dbReference>
<dbReference type="PANTHER" id="PTHR43094:SF1">
    <property type="entry name" value="AMINOTRANSFERASE CLASS-III"/>
    <property type="match status" value="1"/>
</dbReference>
<comment type="caution">
    <text evidence="6">The sequence shown here is derived from an EMBL/GenBank/DDBJ whole genome shotgun (WGS) entry which is preliminary data.</text>
</comment>
<comment type="similarity">
    <text evidence="1 5">Belongs to the class-III pyridoxal-phosphate-dependent aminotransferase family.</text>
</comment>
<reference evidence="6 7" key="1">
    <citation type="submission" date="2018-04" db="EMBL/GenBank/DDBJ databases">
        <title>Genomic Encyclopedia of Archaeal and Bacterial Type Strains, Phase II (KMG-II): from individual species to whole genera.</title>
        <authorList>
            <person name="Goeker M."/>
        </authorList>
    </citation>
    <scope>NUCLEOTIDE SEQUENCE [LARGE SCALE GENOMIC DNA]</scope>
    <source>
        <strain evidence="6 7">DSM 45787</strain>
    </source>
</reference>
<keyword evidence="4 5" id="KW-0663">Pyridoxal phosphate</keyword>
<evidence type="ECO:0000256" key="5">
    <source>
        <dbReference type="RuleBase" id="RU003560"/>
    </source>
</evidence>
<evidence type="ECO:0000256" key="3">
    <source>
        <dbReference type="ARBA" id="ARBA00022679"/>
    </source>
</evidence>
<dbReference type="InterPro" id="IPR015424">
    <property type="entry name" value="PyrdxlP-dep_Trfase"/>
</dbReference>
<dbReference type="Pfam" id="PF00202">
    <property type="entry name" value="Aminotran_3"/>
    <property type="match status" value="1"/>
</dbReference>
<dbReference type="GO" id="GO:0008483">
    <property type="term" value="F:transaminase activity"/>
    <property type="evidence" value="ECO:0007669"/>
    <property type="project" value="UniProtKB-KW"/>
</dbReference>
<keyword evidence="3 6" id="KW-0808">Transferase</keyword>
<dbReference type="Gene3D" id="3.40.640.10">
    <property type="entry name" value="Type I PLP-dependent aspartate aminotransferase-like (Major domain)"/>
    <property type="match status" value="1"/>
</dbReference>
<keyword evidence="2 6" id="KW-0032">Aminotransferase</keyword>
<dbReference type="EMBL" id="QBKR01000002">
    <property type="protein sequence ID" value="PTX64587.1"/>
    <property type="molecule type" value="Genomic_DNA"/>
</dbReference>
<sequence>MTLKTGDVKAKDRRYVWHHLTPYGEKMVVTEAEGCWVTDSEGNRYLDGMAGLWCVNVGYGRKEMAEAAYEQLKTMPYYPLTQSHLPAIRLAEKLNEWLGGEYAVFFSNSGSEANEAAFKIARQYHRQNGESDRYKFISRYRAYHGNSMGSLAATGQAQRKYRYEPLGPGFIHVRPPDSYRRPEGRSVEEFNRDCALAIEETILWEGRETVAGVIMEPAISGGGVIVPHPVYMEEVQRICREHGVLFIVDEVICGFGRSGQKFGHHNFNLRPDIVTMAKGLTSGYLPLSATAVRQEIYDRFKEQKEYQHFRHVNTFGGNPAACALALKNLEIMERERLPEQAERSGSRLEEDLLPLMEHPRVGDLRRFGFMLGIELVEEKAGKKPLAPDRVARVLAGCKSRGLLIGKNGDTVAGFNNVLTLSPPLSATDEDVEFIGNTLKQTMEALE</sequence>
<dbReference type="OrthoDB" id="9807885at2"/>
<dbReference type="Proteomes" id="UP000244240">
    <property type="component" value="Unassembled WGS sequence"/>
</dbReference>
<dbReference type="Gene3D" id="3.90.1150.10">
    <property type="entry name" value="Aspartate Aminotransferase, domain 1"/>
    <property type="match status" value="1"/>
</dbReference>
<evidence type="ECO:0000256" key="2">
    <source>
        <dbReference type="ARBA" id="ARBA00022576"/>
    </source>
</evidence>
<dbReference type="InterPro" id="IPR005814">
    <property type="entry name" value="Aminotrans_3"/>
</dbReference>
<evidence type="ECO:0000256" key="1">
    <source>
        <dbReference type="ARBA" id="ARBA00008954"/>
    </source>
</evidence>
<accession>A0A2T6C8E8</accession>
<dbReference type="CDD" id="cd00610">
    <property type="entry name" value="OAT_like"/>
    <property type="match status" value="1"/>
</dbReference>
<keyword evidence="7" id="KW-1185">Reference proteome</keyword>
<proteinExistence type="inferred from homology"/>
<dbReference type="PANTHER" id="PTHR43094">
    <property type="entry name" value="AMINOTRANSFERASE"/>
    <property type="match status" value="1"/>
</dbReference>
<dbReference type="InterPro" id="IPR015422">
    <property type="entry name" value="PyrdxlP-dep_Trfase_small"/>
</dbReference>
<dbReference type="FunFam" id="3.40.640.10:FF:000014">
    <property type="entry name" value="Adenosylmethionine-8-amino-7-oxononanoate aminotransferase, probable"/>
    <property type="match status" value="1"/>
</dbReference>
<dbReference type="SUPFAM" id="SSF53383">
    <property type="entry name" value="PLP-dependent transferases"/>
    <property type="match status" value="1"/>
</dbReference>
<dbReference type="RefSeq" id="WP_108021656.1">
    <property type="nucleotide sequence ID" value="NZ_QBKR01000002.1"/>
</dbReference>
<organism evidence="6 7">
    <name type="scientific">Melghirimyces profundicolus</name>
    <dbReference type="NCBI Taxonomy" id="1242148"/>
    <lineage>
        <taxon>Bacteria</taxon>
        <taxon>Bacillati</taxon>
        <taxon>Bacillota</taxon>
        <taxon>Bacilli</taxon>
        <taxon>Bacillales</taxon>
        <taxon>Thermoactinomycetaceae</taxon>
        <taxon>Melghirimyces</taxon>
    </lineage>
</organism>
<dbReference type="NCBIfam" id="NF005812">
    <property type="entry name" value="PRK07678.1"/>
    <property type="match status" value="1"/>
</dbReference>
<dbReference type="AlphaFoldDB" id="A0A2T6C8E8"/>
<evidence type="ECO:0000256" key="4">
    <source>
        <dbReference type="ARBA" id="ARBA00022898"/>
    </source>
</evidence>
<dbReference type="GO" id="GO:0030170">
    <property type="term" value="F:pyridoxal phosphate binding"/>
    <property type="evidence" value="ECO:0007669"/>
    <property type="project" value="InterPro"/>
</dbReference>
<dbReference type="PROSITE" id="PS00600">
    <property type="entry name" value="AA_TRANSFER_CLASS_3"/>
    <property type="match status" value="1"/>
</dbReference>